<dbReference type="AlphaFoldDB" id="A0A2D1U8V0"/>
<evidence type="ECO:0000313" key="2">
    <source>
        <dbReference type="Proteomes" id="UP000223749"/>
    </source>
</evidence>
<dbReference type="OrthoDB" id="681054at2"/>
<evidence type="ECO:0000313" key="1">
    <source>
        <dbReference type="EMBL" id="ATP58038.1"/>
    </source>
</evidence>
<dbReference type="KEGG" id="pgs:CPT03_16975"/>
<gene>
    <name evidence="1" type="ORF">CPT03_16975</name>
</gene>
<proteinExistence type="predicted"/>
<name>A0A2D1U8V0_9SPHI</name>
<organism evidence="1 2">
    <name type="scientific">Pedobacter ginsengisoli</name>
    <dbReference type="NCBI Taxonomy" id="363852"/>
    <lineage>
        <taxon>Bacteria</taxon>
        <taxon>Pseudomonadati</taxon>
        <taxon>Bacteroidota</taxon>
        <taxon>Sphingobacteriia</taxon>
        <taxon>Sphingobacteriales</taxon>
        <taxon>Sphingobacteriaceae</taxon>
        <taxon>Pedobacter</taxon>
    </lineage>
</organism>
<dbReference type="EMBL" id="CP024091">
    <property type="protein sequence ID" value="ATP58038.1"/>
    <property type="molecule type" value="Genomic_DNA"/>
</dbReference>
<dbReference type="RefSeq" id="WP_099439946.1">
    <property type="nucleotide sequence ID" value="NZ_CP024091.1"/>
</dbReference>
<protein>
    <submittedName>
        <fullName evidence="1">Uncharacterized protein</fullName>
    </submittedName>
</protein>
<sequence>MGYSRAGAVSLNYYSSGWTGGTKAMIKTIKIAKIARIMGVAGFAAGEIMDGIALYQGKIGWGKASVNLAMGIVGFSEAAPLSVMYFGIDAFYPGGISGFGKDLSNFRRNLKVLQCKLSISCSMVEGLGNN</sequence>
<reference evidence="1 2" key="1">
    <citation type="submission" date="2017-10" db="EMBL/GenBank/DDBJ databases">
        <title>Whole genome of Pedobacter ginsengisoli T01R-27 isolated from tomato rhizosphere.</title>
        <authorList>
            <person name="Weon H.-Y."/>
            <person name="Lee S.A."/>
            <person name="Sang M.K."/>
            <person name="Song J."/>
        </authorList>
    </citation>
    <scope>NUCLEOTIDE SEQUENCE [LARGE SCALE GENOMIC DNA]</scope>
    <source>
        <strain evidence="1 2">T01R-27</strain>
    </source>
</reference>
<dbReference type="Proteomes" id="UP000223749">
    <property type="component" value="Chromosome"/>
</dbReference>
<keyword evidence="2" id="KW-1185">Reference proteome</keyword>
<accession>A0A2D1U8V0</accession>